<dbReference type="RefSeq" id="WP_131838552.1">
    <property type="nucleotide sequence ID" value="NZ_SLWB01000003.1"/>
</dbReference>
<feature type="chain" id="PRO_5020379549" evidence="1">
    <location>
        <begin position="20"/>
        <end position="164"/>
    </location>
</feature>
<dbReference type="Gene3D" id="2.40.128.410">
    <property type="match status" value="1"/>
</dbReference>
<dbReference type="InterPro" id="IPR025347">
    <property type="entry name" value="DUF4251"/>
</dbReference>
<comment type="caution">
    <text evidence="2">The sequence shown here is derived from an EMBL/GenBank/DDBJ whole genome shotgun (WGS) entry which is preliminary data.</text>
</comment>
<feature type="signal peptide" evidence="1">
    <location>
        <begin position="1"/>
        <end position="19"/>
    </location>
</feature>
<evidence type="ECO:0000256" key="1">
    <source>
        <dbReference type="SAM" id="SignalP"/>
    </source>
</evidence>
<dbReference type="AlphaFoldDB" id="A0A4R2ESS8"/>
<keyword evidence="1" id="KW-0732">Signal</keyword>
<reference evidence="2 3" key="1">
    <citation type="submission" date="2019-03" db="EMBL/GenBank/DDBJ databases">
        <title>Genomic Encyclopedia of Archaeal and Bacterial Type Strains, Phase II (KMG-II): from individual species to whole genera.</title>
        <authorList>
            <person name="Goeker M."/>
        </authorList>
    </citation>
    <scope>NUCLEOTIDE SEQUENCE [LARGE SCALE GENOMIC DNA]</scope>
    <source>
        <strain evidence="2 3">RL-C</strain>
    </source>
</reference>
<evidence type="ECO:0000313" key="3">
    <source>
        <dbReference type="Proteomes" id="UP000294830"/>
    </source>
</evidence>
<proteinExistence type="predicted"/>
<name>A0A4R2ESS8_9BACT</name>
<gene>
    <name evidence="2" type="ORF">CLV25_103220</name>
</gene>
<dbReference type="Proteomes" id="UP000294830">
    <property type="component" value="Unassembled WGS sequence"/>
</dbReference>
<dbReference type="OrthoDB" id="1097715at2"/>
<accession>A0A4R2ESS8</accession>
<protein>
    <submittedName>
        <fullName evidence="2">Uncharacterized protein DUF4251</fullName>
    </submittedName>
</protein>
<dbReference type="EMBL" id="SLWB01000003">
    <property type="protein sequence ID" value="TCN70696.1"/>
    <property type="molecule type" value="Genomic_DNA"/>
</dbReference>
<keyword evidence="3" id="KW-1185">Reference proteome</keyword>
<evidence type="ECO:0000313" key="2">
    <source>
        <dbReference type="EMBL" id="TCN70696.1"/>
    </source>
</evidence>
<dbReference type="Pfam" id="PF14059">
    <property type="entry name" value="DUF4251"/>
    <property type="match status" value="1"/>
</dbReference>
<organism evidence="2 3">
    <name type="scientific">Acetobacteroides hydrogenigenes</name>
    <dbReference type="NCBI Taxonomy" id="979970"/>
    <lineage>
        <taxon>Bacteria</taxon>
        <taxon>Pseudomonadati</taxon>
        <taxon>Bacteroidota</taxon>
        <taxon>Bacteroidia</taxon>
        <taxon>Bacteroidales</taxon>
        <taxon>Rikenellaceae</taxon>
        <taxon>Acetobacteroides</taxon>
    </lineage>
</organism>
<sequence>MKKGVFIFNLVLASTLLVAASNSNKNTLFTSIQKTDSLETAIEAPRFTFIANIVSPTRGQVRNLTPNYDLKVTKDTIIAYLPFFGRAYTAPLSSEEAGIMFTSTQFSYTKKQTKHGGWLITIKTKDTKSRFELYLSISKNGYASLNVVSIDRESITFMGEIKQP</sequence>